<protein>
    <submittedName>
        <fullName evidence="2">Uncharacterized protein</fullName>
    </submittedName>
</protein>
<dbReference type="EMBL" id="JADCTT010000005">
    <property type="protein sequence ID" value="KAF9751926.1"/>
    <property type="molecule type" value="Genomic_DNA"/>
</dbReference>
<evidence type="ECO:0000313" key="3">
    <source>
        <dbReference type="Proteomes" id="UP000616885"/>
    </source>
</evidence>
<dbReference type="Proteomes" id="UP000616885">
    <property type="component" value="Unassembled WGS sequence"/>
</dbReference>
<sequence length="123" mass="14292">MSNQKHNSIDKAMQPGPIYGEELPFLSPDRWGFWKKRLRKFKVRGGLDFETETRVATALKVMREPSGLERRNSSLERVIKKQLEVVAKKGRSKAIDAAKARYRRGTVYRSSRSRLSKSGRRRQ</sequence>
<proteinExistence type="predicted"/>
<evidence type="ECO:0000313" key="2">
    <source>
        <dbReference type="EMBL" id="KAF9751926.1"/>
    </source>
</evidence>
<feature type="region of interest" description="Disordered" evidence="1">
    <location>
        <begin position="104"/>
        <end position="123"/>
    </location>
</feature>
<dbReference type="AlphaFoldDB" id="A0A8H7TLH8"/>
<organism evidence="2 3">
    <name type="scientific">Bionectria ochroleuca</name>
    <name type="common">Gliocladium roseum</name>
    <dbReference type="NCBI Taxonomy" id="29856"/>
    <lineage>
        <taxon>Eukaryota</taxon>
        <taxon>Fungi</taxon>
        <taxon>Dikarya</taxon>
        <taxon>Ascomycota</taxon>
        <taxon>Pezizomycotina</taxon>
        <taxon>Sordariomycetes</taxon>
        <taxon>Hypocreomycetidae</taxon>
        <taxon>Hypocreales</taxon>
        <taxon>Bionectriaceae</taxon>
        <taxon>Clonostachys</taxon>
    </lineage>
</organism>
<evidence type="ECO:0000256" key="1">
    <source>
        <dbReference type="SAM" id="MobiDB-lite"/>
    </source>
</evidence>
<reference evidence="2" key="1">
    <citation type="submission" date="2020-10" db="EMBL/GenBank/DDBJ databases">
        <title>High-Quality Genome Resource of Clonostachys rosea strain S41 by Oxford Nanopore Long-Read Sequencing.</title>
        <authorList>
            <person name="Wang H."/>
        </authorList>
    </citation>
    <scope>NUCLEOTIDE SEQUENCE</scope>
    <source>
        <strain evidence="2">S41</strain>
    </source>
</reference>
<comment type="caution">
    <text evidence="2">The sequence shown here is derived from an EMBL/GenBank/DDBJ whole genome shotgun (WGS) entry which is preliminary data.</text>
</comment>
<accession>A0A8H7TLH8</accession>
<gene>
    <name evidence="2" type="ORF">IM811_013720</name>
</gene>
<name>A0A8H7TLH8_BIOOC</name>